<accession>A0A1X7U9Y9</accession>
<keyword evidence="7" id="KW-0862">Zinc</keyword>
<evidence type="ECO:0000256" key="8">
    <source>
        <dbReference type="ARBA" id="ARBA00022843"/>
    </source>
</evidence>
<dbReference type="Proteomes" id="UP000007879">
    <property type="component" value="Unassembled WGS sequence"/>
</dbReference>
<evidence type="ECO:0000256" key="3">
    <source>
        <dbReference type="ARBA" id="ARBA00022499"/>
    </source>
</evidence>
<reference evidence="14" key="2">
    <citation type="submission" date="2017-05" db="UniProtKB">
        <authorList>
            <consortium name="EnsemblMetazoa"/>
        </authorList>
    </citation>
    <scope>IDENTIFICATION</scope>
</reference>
<proteinExistence type="predicted"/>
<comment type="subcellular location">
    <subcellularLocation>
        <location evidence="1">Nucleus</location>
        <location evidence="1">Nucleolus</location>
    </subcellularLocation>
    <subcellularLocation>
        <location evidence="2">Nucleus</location>
        <location evidence="2">Nucleoplasm</location>
    </subcellularLocation>
</comment>
<dbReference type="GO" id="GO:0005654">
    <property type="term" value="C:nucleoplasm"/>
    <property type="evidence" value="ECO:0007669"/>
    <property type="project" value="UniProtKB-SubCell"/>
</dbReference>
<evidence type="ECO:0000256" key="12">
    <source>
        <dbReference type="SAM" id="MobiDB-lite"/>
    </source>
</evidence>
<feature type="domain" description="C2H2-type" evidence="13">
    <location>
        <begin position="430"/>
        <end position="459"/>
    </location>
</feature>
<dbReference type="GO" id="GO:0000981">
    <property type="term" value="F:DNA-binding transcription factor activity, RNA polymerase II-specific"/>
    <property type="evidence" value="ECO:0007669"/>
    <property type="project" value="TreeGrafter"/>
</dbReference>
<dbReference type="SMART" id="SM00355">
    <property type="entry name" value="ZnF_C2H2"/>
    <property type="match status" value="4"/>
</dbReference>
<dbReference type="OMA" id="MACEVAM"/>
<keyword evidence="6 11" id="KW-0863">Zinc-finger</keyword>
<feature type="domain" description="C2H2-type" evidence="13">
    <location>
        <begin position="342"/>
        <end position="371"/>
    </location>
</feature>
<reference evidence="15" key="1">
    <citation type="journal article" date="2010" name="Nature">
        <title>The Amphimedon queenslandica genome and the evolution of animal complexity.</title>
        <authorList>
            <person name="Srivastava M."/>
            <person name="Simakov O."/>
            <person name="Chapman J."/>
            <person name="Fahey B."/>
            <person name="Gauthier M.E."/>
            <person name="Mitros T."/>
            <person name="Richards G.S."/>
            <person name="Conaco C."/>
            <person name="Dacre M."/>
            <person name="Hellsten U."/>
            <person name="Larroux C."/>
            <person name="Putnam N.H."/>
            <person name="Stanke M."/>
            <person name="Adamska M."/>
            <person name="Darling A."/>
            <person name="Degnan S.M."/>
            <person name="Oakley T.H."/>
            <person name="Plachetzki D.C."/>
            <person name="Zhai Y."/>
            <person name="Adamski M."/>
            <person name="Calcino A."/>
            <person name="Cummins S.F."/>
            <person name="Goodstein D.M."/>
            <person name="Harris C."/>
            <person name="Jackson D.J."/>
            <person name="Leys S.P."/>
            <person name="Shu S."/>
            <person name="Woodcroft B.J."/>
            <person name="Vervoort M."/>
            <person name="Kosik K.S."/>
            <person name="Manning G."/>
            <person name="Degnan B.M."/>
            <person name="Rokhsar D.S."/>
        </authorList>
    </citation>
    <scope>NUCLEOTIDE SEQUENCE [LARGE SCALE GENOMIC DNA]</scope>
</reference>
<dbReference type="AlphaFoldDB" id="A0A1X7U9Y9"/>
<dbReference type="SUPFAM" id="SSF57667">
    <property type="entry name" value="beta-beta-alpha zinc fingers"/>
    <property type="match status" value="2"/>
</dbReference>
<evidence type="ECO:0000313" key="14">
    <source>
        <dbReference type="EnsemblMetazoa" id="Aqu2.1.24276_001"/>
    </source>
</evidence>
<dbReference type="PROSITE" id="PS00028">
    <property type="entry name" value="ZINC_FINGER_C2H2_1"/>
    <property type="match status" value="4"/>
</dbReference>
<dbReference type="Gene3D" id="3.30.160.60">
    <property type="entry name" value="Classic Zinc Finger"/>
    <property type="match status" value="4"/>
</dbReference>
<evidence type="ECO:0000256" key="5">
    <source>
        <dbReference type="ARBA" id="ARBA00022737"/>
    </source>
</evidence>
<evidence type="ECO:0000313" key="15">
    <source>
        <dbReference type="Proteomes" id="UP000007879"/>
    </source>
</evidence>
<keyword evidence="15" id="KW-1185">Reference proteome</keyword>
<evidence type="ECO:0000259" key="13">
    <source>
        <dbReference type="PROSITE" id="PS50157"/>
    </source>
</evidence>
<dbReference type="InterPro" id="IPR013087">
    <property type="entry name" value="Znf_C2H2_type"/>
</dbReference>
<dbReference type="GO" id="GO:0000978">
    <property type="term" value="F:RNA polymerase II cis-regulatory region sequence-specific DNA binding"/>
    <property type="evidence" value="ECO:0007669"/>
    <property type="project" value="TreeGrafter"/>
</dbReference>
<dbReference type="EnsemblMetazoa" id="Aqu2.1.24276_001">
    <property type="protein sequence ID" value="Aqu2.1.24276_001"/>
    <property type="gene ID" value="Aqu2.1.24276"/>
</dbReference>
<gene>
    <name evidence="14" type="primary">100637386</name>
</gene>
<dbReference type="OrthoDB" id="8922241at2759"/>
<evidence type="ECO:0000256" key="2">
    <source>
        <dbReference type="ARBA" id="ARBA00004642"/>
    </source>
</evidence>
<dbReference type="eggNOG" id="KOG1721">
    <property type="taxonomic scope" value="Eukaryota"/>
</dbReference>
<evidence type="ECO:0000256" key="11">
    <source>
        <dbReference type="PROSITE-ProRule" id="PRU00042"/>
    </source>
</evidence>
<dbReference type="STRING" id="400682.A0A1X7U9Y9"/>
<name>A0A1X7U9Y9_AMPQE</name>
<organism evidence="14">
    <name type="scientific">Amphimedon queenslandica</name>
    <name type="common">Sponge</name>
    <dbReference type="NCBI Taxonomy" id="400682"/>
    <lineage>
        <taxon>Eukaryota</taxon>
        <taxon>Metazoa</taxon>
        <taxon>Porifera</taxon>
        <taxon>Demospongiae</taxon>
        <taxon>Heteroscleromorpha</taxon>
        <taxon>Haplosclerida</taxon>
        <taxon>Niphatidae</taxon>
        <taxon>Amphimedon</taxon>
    </lineage>
</organism>
<evidence type="ECO:0000256" key="4">
    <source>
        <dbReference type="ARBA" id="ARBA00022723"/>
    </source>
</evidence>
<evidence type="ECO:0000256" key="7">
    <source>
        <dbReference type="ARBA" id="ARBA00022833"/>
    </source>
</evidence>
<dbReference type="InParanoid" id="A0A1X7U9Y9"/>
<keyword evidence="3" id="KW-1017">Isopeptide bond</keyword>
<dbReference type="PANTHER" id="PTHR23235">
    <property type="entry name" value="KRUEPPEL-LIKE TRANSCRIPTION FACTOR"/>
    <property type="match status" value="1"/>
</dbReference>
<dbReference type="PROSITE" id="PS50157">
    <property type="entry name" value="ZINC_FINGER_C2H2_2"/>
    <property type="match status" value="4"/>
</dbReference>
<feature type="domain" description="C2H2-type" evidence="13">
    <location>
        <begin position="402"/>
        <end position="429"/>
    </location>
</feature>
<dbReference type="KEGG" id="aqu:100637386"/>
<feature type="domain" description="C2H2-type" evidence="13">
    <location>
        <begin position="372"/>
        <end position="401"/>
    </location>
</feature>
<evidence type="ECO:0000256" key="10">
    <source>
        <dbReference type="ARBA" id="ARBA00069242"/>
    </source>
</evidence>
<dbReference type="EnsemblMetazoa" id="XM_003388596.3">
    <property type="protein sequence ID" value="XP_003388644.1"/>
    <property type="gene ID" value="LOC100637386"/>
</dbReference>
<evidence type="ECO:0000256" key="6">
    <source>
        <dbReference type="ARBA" id="ARBA00022771"/>
    </source>
</evidence>
<keyword evidence="8" id="KW-0832">Ubl conjugation</keyword>
<keyword evidence="4" id="KW-0479">Metal-binding</keyword>
<dbReference type="FunFam" id="3.30.160.60:FF:000063">
    <property type="entry name" value="Wilms tumor 1-KTS isoform"/>
    <property type="match status" value="1"/>
</dbReference>
<protein>
    <recommendedName>
        <fullName evidence="10">Wilms tumor protein homolog</fullName>
    </recommendedName>
</protein>
<dbReference type="Pfam" id="PF00096">
    <property type="entry name" value="zf-C2H2"/>
    <property type="match status" value="3"/>
</dbReference>
<sequence length="463" mass="50861">MACEVAMLNPQLDMNTPVAIAEGFYSPQHWSSAADMSPPNNYANSPIQAAGSPNSCAAHSPSYGHSPVMAGHHSPVPAAASLSPVHSPPMMQQLGSPHHMIKQEGDFACAVTAEQQMVAAVYGKPHPPELISSNIFPGAEVPSFVETTHFIEDSYPELFGGMQRLKHEGASPPPPPYSVAAATSIYNSPPHSDREYTHSPCSPYLDQQLVDATPLQYVGDFPTPVPTPVSSLATTTPLEHFPPVADFTTSNCGTACTYTMSANQQYGIKSQYDLLPTAGPCMPQETAVTGAQAQFDLSMAAAQPGFMLPPSSIAPHSGSFMSQPQPQPPVNPAKTDEQRKPFVCLYPGCTKRYLKLSHLQMHIRKHTGEKPYVCEHEGCGKRFSRSDQLRRHSRKHTGIRPFQCEVCQRKFSRSDHLKTHMRTHTGEKPHVCSWPNCPKRFARSDELGRHLAMHRRHLEKNRF</sequence>
<dbReference type="GO" id="GO:0005730">
    <property type="term" value="C:nucleolus"/>
    <property type="evidence" value="ECO:0007669"/>
    <property type="project" value="UniProtKB-SubCell"/>
</dbReference>
<dbReference type="FunFam" id="3.30.160.60:FF:000018">
    <property type="entry name" value="Krueppel-like factor 15"/>
    <property type="match status" value="1"/>
</dbReference>
<evidence type="ECO:0000256" key="1">
    <source>
        <dbReference type="ARBA" id="ARBA00004604"/>
    </source>
</evidence>
<feature type="region of interest" description="Disordered" evidence="12">
    <location>
        <begin position="315"/>
        <end position="336"/>
    </location>
</feature>
<dbReference type="PANTHER" id="PTHR23235:SF49">
    <property type="entry name" value="WILMS TUMOR PROTEIN"/>
    <property type="match status" value="1"/>
</dbReference>
<dbReference type="FunFam" id="3.30.160.60:FF:000125">
    <property type="entry name" value="Putative zinc finger protein 143"/>
    <property type="match status" value="1"/>
</dbReference>
<keyword evidence="5" id="KW-0677">Repeat</keyword>
<keyword evidence="9" id="KW-0539">Nucleus</keyword>
<evidence type="ECO:0000256" key="9">
    <source>
        <dbReference type="ARBA" id="ARBA00023242"/>
    </source>
</evidence>
<dbReference type="InterPro" id="IPR036236">
    <property type="entry name" value="Znf_C2H2_sf"/>
</dbReference>
<dbReference type="GO" id="GO:0008270">
    <property type="term" value="F:zinc ion binding"/>
    <property type="evidence" value="ECO:0007669"/>
    <property type="project" value="UniProtKB-KW"/>
</dbReference>